<evidence type="ECO:0000313" key="1">
    <source>
        <dbReference type="EMBL" id="OUR75212.1"/>
    </source>
</evidence>
<dbReference type="AlphaFoldDB" id="A0A1Y5DXG3"/>
<evidence type="ECO:0000313" key="2">
    <source>
        <dbReference type="Proteomes" id="UP000243053"/>
    </source>
</evidence>
<proteinExistence type="predicted"/>
<name>A0A1Y5DXG3_COLPS</name>
<dbReference type="Proteomes" id="UP000243053">
    <property type="component" value="Unassembled WGS sequence"/>
</dbReference>
<gene>
    <name evidence="1" type="ORF">A9Q75_18085</name>
</gene>
<accession>A0A1Y5DXG3</accession>
<comment type="caution">
    <text evidence="1">The sequence shown here is derived from an EMBL/GenBank/DDBJ whole genome shotgun (WGS) entry which is preliminary data.</text>
</comment>
<protein>
    <submittedName>
        <fullName evidence="1">Uncharacterized protein</fullName>
    </submittedName>
</protein>
<reference evidence="2" key="1">
    <citation type="journal article" date="2017" name="Proc. Natl. Acad. Sci. U.S.A.">
        <title>Simulation of Deepwater Horizon oil plume reveals substrate specialization within a complex community of hydrocarbon degraders.</title>
        <authorList>
            <person name="Hu P."/>
            <person name="Dubinsky E.A."/>
            <person name="Probst A.J."/>
            <person name="Wang J."/>
            <person name="Sieber C.M.K."/>
            <person name="Tom L.M."/>
            <person name="Gardinali P."/>
            <person name="Banfield J.F."/>
            <person name="Atlas R.M."/>
            <person name="Andersen G.L."/>
        </authorList>
    </citation>
    <scope>NUCLEOTIDE SEQUENCE [LARGE SCALE GENOMIC DNA]</scope>
</reference>
<sequence length="60" mass="6544">MSPAQLKELQELSHIFSQGKASPKQIQQLSALLAQINCYGEEGKAVANEQANFIRAPNFG</sequence>
<organism evidence="1 2">
    <name type="scientific">Colwellia psychrerythraea</name>
    <name type="common">Vibrio psychroerythus</name>
    <dbReference type="NCBI Taxonomy" id="28229"/>
    <lineage>
        <taxon>Bacteria</taxon>
        <taxon>Pseudomonadati</taxon>
        <taxon>Pseudomonadota</taxon>
        <taxon>Gammaproteobacteria</taxon>
        <taxon>Alteromonadales</taxon>
        <taxon>Colwelliaceae</taxon>
        <taxon>Colwellia</taxon>
    </lineage>
</organism>
<dbReference type="EMBL" id="MAAF01000111">
    <property type="protein sequence ID" value="OUR75212.1"/>
    <property type="molecule type" value="Genomic_DNA"/>
</dbReference>